<dbReference type="RefSeq" id="WP_030290070.1">
    <property type="nucleotide sequence ID" value="NZ_BMUB01000020.1"/>
</dbReference>
<dbReference type="InterPro" id="IPR011330">
    <property type="entry name" value="Glyco_hydro/deAcase_b/a-brl"/>
</dbReference>
<name>A0A8H9HXK0_KITAU</name>
<feature type="compositionally biased region" description="Polar residues" evidence="1">
    <location>
        <begin position="47"/>
        <end position="57"/>
    </location>
</feature>
<evidence type="ECO:0008006" key="5">
    <source>
        <dbReference type="Google" id="ProtNLM"/>
    </source>
</evidence>
<comment type="caution">
    <text evidence="3">The sequence shown here is derived from an EMBL/GenBank/DDBJ whole genome shotgun (WGS) entry which is preliminary data.</text>
</comment>
<feature type="signal peptide" evidence="2">
    <location>
        <begin position="1"/>
        <end position="23"/>
    </location>
</feature>
<dbReference type="InterPro" id="IPR006311">
    <property type="entry name" value="TAT_signal"/>
</dbReference>
<feature type="chain" id="PRO_5041148746" description="Lipoprotein" evidence="2">
    <location>
        <begin position="24"/>
        <end position="427"/>
    </location>
</feature>
<evidence type="ECO:0000313" key="3">
    <source>
        <dbReference type="EMBL" id="GGU97968.1"/>
    </source>
</evidence>
<sequence length="427" mass="46187">MTSISRRTVLSATAATAALGAVAACSSNGSGSGQDSTSHSSSGTSPKAGQTGTTDPTQAVVPKGTPIGDGSTADTGPQPNQPKPEKLKPGERPPQFVVFSWDGAGGTDDGQFPRFLKLAEQYKATMTFFLSGIYALPKDKSQLYHPPKHAVGASDIPYLSDGAVKSTLKLVSQAWLAGHEIGTHFNGHFCSSRPDKNGVNMWTPDDWQSEIDQAIAFVTQWRTNTGFTDVDPLPFDYKKELIGGRTPCLEGQKALLPTIAKLGWKYDASSSGGLQIWPQKVQDGKIWDFPLQSIPFPGHTFQVLSMDYNILANQSNGSTKGDPSKYGDWRTQATNSYLAGFERAYNSNRAPFFIGNHFEQWNGGIYMDAVEETLKAIAGKPEVRLVSFRQLVEWLEVQDQSTLRKLRTLNVGQAPSGGWESFLGAAG</sequence>
<protein>
    <recommendedName>
        <fullName evidence="5">Lipoprotein</fullName>
    </recommendedName>
</protein>
<organism evidence="3 4">
    <name type="scientific">Kitasatospora aureofaciens</name>
    <name type="common">Streptomyces aureofaciens</name>
    <dbReference type="NCBI Taxonomy" id="1894"/>
    <lineage>
        <taxon>Bacteria</taxon>
        <taxon>Bacillati</taxon>
        <taxon>Actinomycetota</taxon>
        <taxon>Actinomycetes</taxon>
        <taxon>Kitasatosporales</taxon>
        <taxon>Streptomycetaceae</taxon>
        <taxon>Kitasatospora</taxon>
    </lineage>
</organism>
<feature type="region of interest" description="Disordered" evidence="1">
    <location>
        <begin position="24"/>
        <end position="97"/>
    </location>
</feature>
<dbReference type="PROSITE" id="PS51257">
    <property type="entry name" value="PROKAR_LIPOPROTEIN"/>
    <property type="match status" value="1"/>
</dbReference>
<dbReference type="GO" id="GO:0005975">
    <property type="term" value="P:carbohydrate metabolic process"/>
    <property type="evidence" value="ECO:0007669"/>
    <property type="project" value="InterPro"/>
</dbReference>
<dbReference type="PANTHER" id="PTHR45985">
    <property type="match status" value="1"/>
</dbReference>
<dbReference type="Proteomes" id="UP000610124">
    <property type="component" value="Unassembled WGS sequence"/>
</dbReference>
<feature type="compositionally biased region" description="Low complexity" evidence="1">
    <location>
        <begin position="33"/>
        <end position="45"/>
    </location>
</feature>
<proteinExistence type="predicted"/>
<evidence type="ECO:0000313" key="4">
    <source>
        <dbReference type="Proteomes" id="UP000610124"/>
    </source>
</evidence>
<dbReference type="Gene3D" id="3.20.20.370">
    <property type="entry name" value="Glycoside hydrolase/deacetylase"/>
    <property type="match status" value="1"/>
</dbReference>
<dbReference type="PANTHER" id="PTHR45985:SF3">
    <property type="entry name" value="CHITIN DEACETYLASE-LIKE 4"/>
    <property type="match status" value="1"/>
</dbReference>
<dbReference type="KEGG" id="kau:B6264_16230"/>
<evidence type="ECO:0000256" key="2">
    <source>
        <dbReference type="SAM" id="SignalP"/>
    </source>
</evidence>
<accession>A0A8H9HXK0</accession>
<dbReference type="GeneID" id="97488971"/>
<dbReference type="InterPro" id="IPR052740">
    <property type="entry name" value="CE4"/>
</dbReference>
<dbReference type="SUPFAM" id="SSF88713">
    <property type="entry name" value="Glycoside hydrolase/deacetylase"/>
    <property type="match status" value="1"/>
</dbReference>
<dbReference type="AlphaFoldDB" id="A0A8H9HXK0"/>
<keyword evidence="2" id="KW-0732">Signal</keyword>
<evidence type="ECO:0000256" key="1">
    <source>
        <dbReference type="SAM" id="MobiDB-lite"/>
    </source>
</evidence>
<dbReference type="PROSITE" id="PS51318">
    <property type="entry name" value="TAT"/>
    <property type="match status" value="1"/>
</dbReference>
<gene>
    <name evidence="3" type="ORF">GCM10010502_60260</name>
</gene>
<reference evidence="3" key="2">
    <citation type="submission" date="2020-09" db="EMBL/GenBank/DDBJ databases">
        <authorList>
            <person name="Sun Q."/>
            <person name="Ohkuma M."/>
        </authorList>
    </citation>
    <scope>NUCLEOTIDE SEQUENCE</scope>
    <source>
        <strain evidence="3">JCM 4434</strain>
    </source>
</reference>
<reference evidence="3" key="1">
    <citation type="journal article" date="2014" name="Int. J. Syst. Evol. Microbiol.">
        <title>Complete genome sequence of Corynebacterium casei LMG S-19264T (=DSM 44701T), isolated from a smear-ripened cheese.</title>
        <authorList>
            <consortium name="US DOE Joint Genome Institute (JGI-PGF)"/>
            <person name="Walter F."/>
            <person name="Albersmeier A."/>
            <person name="Kalinowski J."/>
            <person name="Ruckert C."/>
        </authorList>
    </citation>
    <scope>NUCLEOTIDE SEQUENCE</scope>
    <source>
        <strain evidence="3">JCM 4434</strain>
    </source>
</reference>
<dbReference type="OrthoDB" id="438898at2"/>
<dbReference type="EMBL" id="BMUB01000020">
    <property type="protein sequence ID" value="GGU97968.1"/>
    <property type="molecule type" value="Genomic_DNA"/>
</dbReference>